<dbReference type="STRING" id="316057.RPD_3611"/>
<dbReference type="AlphaFoldDB" id="Q133A5"/>
<dbReference type="InterPro" id="IPR020617">
    <property type="entry name" value="Thiolase_C"/>
</dbReference>
<evidence type="ECO:0000256" key="1">
    <source>
        <dbReference type="ARBA" id="ARBA00010982"/>
    </source>
</evidence>
<sequence>MAEAYIVAAARTAGGRKGGRIAGWHPADLAASVLNALVERSGAAPDQIEDVIMGCVGQAGEQAVNIARNAVLASKLPESVPATSIDRQCGSSQQALHFAAQAVMSGSMDIVIAAGVESMTRVPMGTPSILAAKAGLGSYKSPNMEQRYPNIQFNQFTGAEMVAHKYDLSKDQLDEYAYQSHQRAIAATQAGKFKDEIVPLTITRADGSTDTHHIDEGIRFDVTLDGIKGVKLINENGGRLTAATASQICDGASGVVVVNEKGLKQLGVKPLARIHHMTMMGGDPVIMLEAPLPATERALKKAGMKIDDIDLFEVNEAFASIPTAWLKSTGADPARLNVNGGAIALGHPLGGSGTKLMTTLIHALQQSGKRYGLQTMCEGGGMANVTIVERL</sequence>
<evidence type="ECO:0000256" key="4">
    <source>
        <dbReference type="PIRSR" id="PIRSR000429-1"/>
    </source>
</evidence>
<keyword evidence="3 5" id="KW-0012">Acyltransferase</keyword>
<dbReference type="InterPro" id="IPR020616">
    <property type="entry name" value="Thiolase_N"/>
</dbReference>
<feature type="active site" description="Proton acceptor" evidence="4">
    <location>
        <position position="347"/>
    </location>
</feature>
<feature type="domain" description="Thiolase C-terminal" evidence="7">
    <location>
        <begin position="269"/>
        <end position="390"/>
    </location>
</feature>
<dbReference type="NCBIfam" id="TIGR01930">
    <property type="entry name" value="AcCoA-C-Actrans"/>
    <property type="match status" value="1"/>
</dbReference>
<dbReference type="eggNOG" id="COG0183">
    <property type="taxonomic scope" value="Bacteria"/>
</dbReference>
<dbReference type="PROSITE" id="PS00737">
    <property type="entry name" value="THIOLASE_2"/>
    <property type="match status" value="1"/>
</dbReference>
<gene>
    <name evidence="8" type="ordered locus">RPD_3611</name>
</gene>
<dbReference type="KEGG" id="rpd:RPD_3611"/>
<accession>Q133A5</accession>
<dbReference type="Gene3D" id="3.40.47.10">
    <property type="match status" value="1"/>
</dbReference>
<comment type="similarity">
    <text evidence="1 5">Belongs to the thiolase-like superfamily. Thiolase family.</text>
</comment>
<dbReference type="PANTHER" id="PTHR43365:SF1">
    <property type="entry name" value="ACETYL-COA C-ACYLTRANSFERASE"/>
    <property type="match status" value="1"/>
</dbReference>
<dbReference type="SUPFAM" id="SSF53901">
    <property type="entry name" value="Thiolase-like"/>
    <property type="match status" value="2"/>
</dbReference>
<dbReference type="BioCyc" id="RPAL316057:RPD_RS18160-MONOMER"/>
<dbReference type="GO" id="GO:0003988">
    <property type="term" value="F:acetyl-CoA C-acyltransferase activity"/>
    <property type="evidence" value="ECO:0007669"/>
    <property type="project" value="UniProtKB-EC"/>
</dbReference>
<dbReference type="InterPro" id="IPR016039">
    <property type="entry name" value="Thiolase-like"/>
</dbReference>
<dbReference type="PIRSF" id="PIRSF000429">
    <property type="entry name" value="Ac-CoA_Ac_transf"/>
    <property type="match status" value="1"/>
</dbReference>
<protein>
    <submittedName>
        <fullName evidence="8">Acetyl-CoA C-acyltransferase</fullName>
        <ecNumber evidence="8">2.3.1.16</ecNumber>
    </submittedName>
</protein>
<dbReference type="CDD" id="cd00751">
    <property type="entry name" value="thiolase"/>
    <property type="match status" value="1"/>
</dbReference>
<feature type="domain" description="Thiolase N-terminal" evidence="6">
    <location>
        <begin position="5"/>
        <end position="260"/>
    </location>
</feature>
<dbReference type="Pfam" id="PF00108">
    <property type="entry name" value="Thiolase_N"/>
    <property type="match status" value="1"/>
</dbReference>
<dbReference type="HOGENOM" id="CLU_031026_2_3_5"/>
<dbReference type="Proteomes" id="UP000001818">
    <property type="component" value="Chromosome"/>
</dbReference>
<evidence type="ECO:0000256" key="3">
    <source>
        <dbReference type="ARBA" id="ARBA00023315"/>
    </source>
</evidence>
<evidence type="ECO:0000256" key="2">
    <source>
        <dbReference type="ARBA" id="ARBA00022679"/>
    </source>
</evidence>
<proteinExistence type="inferred from homology"/>
<reference evidence="8 9" key="1">
    <citation type="submission" date="2006-03" db="EMBL/GenBank/DDBJ databases">
        <title>Complete sequence of Rhodopseudomonas palustris BisB5.</title>
        <authorList>
            <consortium name="US DOE Joint Genome Institute"/>
            <person name="Copeland A."/>
            <person name="Lucas S."/>
            <person name="Lapidus A."/>
            <person name="Barry K."/>
            <person name="Detter J.C."/>
            <person name="Glavina del Rio T."/>
            <person name="Hammon N."/>
            <person name="Israni S."/>
            <person name="Dalin E."/>
            <person name="Tice H."/>
            <person name="Pitluck S."/>
            <person name="Chain P."/>
            <person name="Malfatti S."/>
            <person name="Shin M."/>
            <person name="Vergez L."/>
            <person name="Schmutz J."/>
            <person name="Larimer F."/>
            <person name="Land M."/>
            <person name="Hauser L."/>
            <person name="Pelletier D.A."/>
            <person name="Kyrpides N."/>
            <person name="Lykidis A."/>
            <person name="Oda Y."/>
            <person name="Harwood C.S."/>
            <person name="Richardson P."/>
        </authorList>
    </citation>
    <scope>NUCLEOTIDE SEQUENCE [LARGE SCALE GENOMIC DNA]</scope>
    <source>
        <strain evidence="8 9">BisB5</strain>
    </source>
</reference>
<evidence type="ECO:0000259" key="6">
    <source>
        <dbReference type="Pfam" id="PF00108"/>
    </source>
</evidence>
<dbReference type="EMBL" id="CP000283">
    <property type="protein sequence ID" value="ABE40834.1"/>
    <property type="molecule type" value="Genomic_DNA"/>
</dbReference>
<keyword evidence="2 5" id="KW-0808">Transferase</keyword>
<evidence type="ECO:0000256" key="5">
    <source>
        <dbReference type="RuleBase" id="RU003557"/>
    </source>
</evidence>
<organism evidence="8 9">
    <name type="scientific">Rhodopseudomonas palustris (strain BisB5)</name>
    <dbReference type="NCBI Taxonomy" id="316057"/>
    <lineage>
        <taxon>Bacteria</taxon>
        <taxon>Pseudomonadati</taxon>
        <taxon>Pseudomonadota</taxon>
        <taxon>Alphaproteobacteria</taxon>
        <taxon>Hyphomicrobiales</taxon>
        <taxon>Nitrobacteraceae</taxon>
        <taxon>Rhodopseudomonas</taxon>
    </lineage>
</organism>
<feature type="active site" description="Proton acceptor" evidence="4">
    <location>
        <position position="377"/>
    </location>
</feature>
<dbReference type="InterPro" id="IPR020613">
    <property type="entry name" value="Thiolase_CS"/>
</dbReference>
<evidence type="ECO:0000313" key="8">
    <source>
        <dbReference type="EMBL" id="ABE40834.1"/>
    </source>
</evidence>
<name>Q133A5_RHOPS</name>
<evidence type="ECO:0000313" key="9">
    <source>
        <dbReference type="Proteomes" id="UP000001818"/>
    </source>
</evidence>
<feature type="active site" description="Acyl-thioester intermediate" evidence="4">
    <location>
        <position position="89"/>
    </location>
</feature>
<dbReference type="PANTHER" id="PTHR43365">
    <property type="entry name" value="BLR7806 PROTEIN"/>
    <property type="match status" value="1"/>
</dbReference>
<dbReference type="InterPro" id="IPR002155">
    <property type="entry name" value="Thiolase"/>
</dbReference>
<dbReference type="NCBIfam" id="NF005077">
    <property type="entry name" value="PRK06504.1"/>
    <property type="match status" value="1"/>
</dbReference>
<dbReference type="Pfam" id="PF02803">
    <property type="entry name" value="Thiolase_C"/>
    <property type="match status" value="1"/>
</dbReference>
<evidence type="ECO:0000259" key="7">
    <source>
        <dbReference type="Pfam" id="PF02803"/>
    </source>
</evidence>
<dbReference type="EC" id="2.3.1.16" evidence="8"/>